<sequence length="323" mass="35990">MNYAITFTEYAKAELLEVGEVGEPDVDEIAAETLFSLISPGTEINSGYLGEPPFPKISGYAAVSRVIRIGKQVKHIKLGDLIFSMGNHCLQQILKAEWTFLLPAGLDEWKGTIARLMGVSMTTLTTTHARPGDRVLIMGAGPVGFLAAHIFGISGYEVTVCDPDEERLLALKQSGITHVYSSISADGQKLQPFALVLECSGHEQALLDGLRSVQMRGEVVMIGVPWKKRTDLTAHDIAWEVFHKYAVLRSGWEWELPTFSNERQPHSIFTNLQIAAKWLQEGRVSLDGLVRKVSPQDAQNVYRDLSNRSYKELFIVFDWSQLK</sequence>
<dbReference type="RefSeq" id="WP_155699589.1">
    <property type="nucleotide sequence ID" value="NZ_CP034235.1"/>
</dbReference>
<comment type="similarity">
    <text evidence="2">Belongs to the zinc-containing alcohol dehydrogenase family.</text>
</comment>
<evidence type="ECO:0000259" key="6">
    <source>
        <dbReference type="Pfam" id="PF00107"/>
    </source>
</evidence>
<name>A0A6B8RGD9_9BACL</name>
<dbReference type="GO" id="GO:0016491">
    <property type="term" value="F:oxidoreductase activity"/>
    <property type="evidence" value="ECO:0007669"/>
    <property type="project" value="UniProtKB-KW"/>
</dbReference>
<keyword evidence="8" id="KW-1185">Reference proteome</keyword>
<accession>A0A6B8RGD9</accession>
<evidence type="ECO:0000256" key="3">
    <source>
        <dbReference type="ARBA" id="ARBA00022723"/>
    </source>
</evidence>
<proteinExistence type="inferred from homology"/>
<evidence type="ECO:0000256" key="4">
    <source>
        <dbReference type="ARBA" id="ARBA00022833"/>
    </source>
</evidence>
<organism evidence="7 8">
    <name type="scientific">Paenibacillus psychroresistens</name>
    <dbReference type="NCBI Taxonomy" id="1778678"/>
    <lineage>
        <taxon>Bacteria</taxon>
        <taxon>Bacillati</taxon>
        <taxon>Bacillota</taxon>
        <taxon>Bacilli</taxon>
        <taxon>Bacillales</taxon>
        <taxon>Paenibacillaceae</taxon>
        <taxon>Paenibacillus</taxon>
    </lineage>
</organism>
<dbReference type="Proteomes" id="UP000426246">
    <property type="component" value="Chromosome"/>
</dbReference>
<dbReference type="PANTHER" id="PTHR43350:SF19">
    <property type="entry name" value="D-GULOSIDE 3-DEHYDROGENASE"/>
    <property type="match status" value="1"/>
</dbReference>
<dbReference type="KEGG" id="ppsc:EHS13_06620"/>
<dbReference type="Gene3D" id="3.40.50.720">
    <property type="entry name" value="NAD(P)-binding Rossmann-like Domain"/>
    <property type="match status" value="1"/>
</dbReference>
<evidence type="ECO:0000313" key="7">
    <source>
        <dbReference type="EMBL" id="QGQ94582.1"/>
    </source>
</evidence>
<dbReference type="SUPFAM" id="SSF50129">
    <property type="entry name" value="GroES-like"/>
    <property type="match status" value="1"/>
</dbReference>
<dbReference type="OrthoDB" id="9781588at2"/>
<protein>
    <submittedName>
        <fullName evidence="7">Dehydrogenase</fullName>
    </submittedName>
</protein>
<evidence type="ECO:0000256" key="5">
    <source>
        <dbReference type="ARBA" id="ARBA00023002"/>
    </source>
</evidence>
<feature type="domain" description="Alcohol dehydrogenase-like C-terminal" evidence="6">
    <location>
        <begin position="142"/>
        <end position="236"/>
    </location>
</feature>
<evidence type="ECO:0000256" key="1">
    <source>
        <dbReference type="ARBA" id="ARBA00001947"/>
    </source>
</evidence>
<dbReference type="InterPro" id="IPR011032">
    <property type="entry name" value="GroES-like_sf"/>
</dbReference>
<gene>
    <name evidence="7" type="ORF">EHS13_06620</name>
</gene>
<evidence type="ECO:0000256" key="2">
    <source>
        <dbReference type="ARBA" id="ARBA00008072"/>
    </source>
</evidence>
<dbReference type="Pfam" id="PF00107">
    <property type="entry name" value="ADH_zinc_N"/>
    <property type="match status" value="1"/>
</dbReference>
<dbReference type="InterPro" id="IPR013149">
    <property type="entry name" value="ADH-like_C"/>
</dbReference>
<comment type="cofactor">
    <cofactor evidence="1">
        <name>Zn(2+)</name>
        <dbReference type="ChEBI" id="CHEBI:29105"/>
    </cofactor>
</comment>
<dbReference type="GO" id="GO:0046872">
    <property type="term" value="F:metal ion binding"/>
    <property type="evidence" value="ECO:0007669"/>
    <property type="project" value="UniProtKB-KW"/>
</dbReference>
<dbReference type="EMBL" id="CP034235">
    <property type="protein sequence ID" value="QGQ94582.1"/>
    <property type="molecule type" value="Genomic_DNA"/>
</dbReference>
<dbReference type="SUPFAM" id="SSF51735">
    <property type="entry name" value="NAD(P)-binding Rossmann-fold domains"/>
    <property type="match status" value="1"/>
</dbReference>
<evidence type="ECO:0000313" key="8">
    <source>
        <dbReference type="Proteomes" id="UP000426246"/>
    </source>
</evidence>
<keyword evidence="5" id="KW-0560">Oxidoreductase</keyword>
<dbReference type="AlphaFoldDB" id="A0A6B8RGD9"/>
<dbReference type="InterPro" id="IPR036291">
    <property type="entry name" value="NAD(P)-bd_dom_sf"/>
</dbReference>
<dbReference type="Gene3D" id="3.90.180.10">
    <property type="entry name" value="Medium-chain alcohol dehydrogenases, catalytic domain"/>
    <property type="match status" value="1"/>
</dbReference>
<keyword evidence="3" id="KW-0479">Metal-binding</keyword>
<reference evidence="8" key="1">
    <citation type="submission" date="2018-11" db="EMBL/GenBank/DDBJ databases">
        <title>Complete genome sequence of Paenibacillus sp. ML311-T8.</title>
        <authorList>
            <person name="Nam Y.-D."/>
            <person name="Kang J."/>
            <person name="Chung W.-H."/>
            <person name="Park Y.S."/>
        </authorList>
    </citation>
    <scope>NUCLEOTIDE SEQUENCE [LARGE SCALE GENOMIC DNA]</scope>
    <source>
        <strain evidence="8">ML311-T8</strain>
    </source>
</reference>
<dbReference type="PANTHER" id="PTHR43350">
    <property type="entry name" value="NAD-DEPENDENT ALCOHOL DEHYDROGENASE"/>
    <property type="match status" value="1"/>
</dbReference>
<keyword evidence="4" id="KW-0862">Zinc</keyword>